<name>A0A0F9BSU6_9ZZZZ</name>
<evidence type="ECO:0000313" key="1">
    <source>
        <dbReference type="EMBL" id="KKK93504.1"/>
    </source>
</evidence>
<dbReference type="AlphaFoldDB" id="A0A0F9BSU6"/>
<gene>
    <name evidence="1" type="ORF">LCGC14_2692220</name>
</gene>
<reference evidence="1" key="1">
    <citation type="journal article" date="2015" name="Nature">
        <title>Complex archaea that bridge the gap between prokaryotes and eukaryotes.</title>
        <authorList>
            <person name="Spang A."/>
            <person name="Saw J.H."/>
            <person name="Jorgensen S.L."/>
            <person name="Zaremba-Niedzwiedzka K."/>
            <person name="Martijn J."/>
            <person name="Lind A.E."/>
            <person name="van Eijk R."/>
            <person name="Schleper C."/>
            <person name="Guy L."/>
            <person name="Ettema T.J."/>
        </authorList>
    </citation>
    <scope>NUCLEOTIDE SEQUENCE</scope>
</reference>
<sequence length="438" mass="51315">SSNFNSKISLLIKYFKCTYAYWLKEIDPQFWFEEEAGEIPNKKKLQEIFNDISHKRIKQLDVQLTQLAQSKNIASRDILNDLMSLPGYNRIVETYRELPKRLFDAGIKSGRGNQWKVIFLFHIMNIADLSMIYEESLRDINRTLSWLIANENHRNIEELIQKTFSILKKQTELFPSTALNCMLNVGRGVYKTDERDLINFFTDALIDLGFQTPRISGVGNDWQIKANKTHLMNIRTWLELIELNPKWSTRLLSPLIIYLSLCGVFIKDTDLFPRDITRLLNSPIEPVYNLVKQLFRLFPVFFNDIGAEGRLRDTSTKIDEINRRKDVLIHFLRKQSHVESSNQILDFMEATLNFWKTGKVHFVEPFVPPSIYSQIDSKGPYIDGVRKVMQHFQEMGLTTFEDFVNIHEQKLKNYLGEISDASETDIEKVELAIHFYKL</sequence>
<organism evidence="1">
    <name type="scientific">marine sediment metagenome</name>
    <dbReference type="NCBI Taxonomy" id="412755"/>
    <lineage>
        <taxon>unclassified sequences</taxon>
        <taxon>metagenomes</taxon>
        <taxon>ecological metagenomes</taxon>
    </lineage>
</organism>
<accession>A0A0F9BSU6</accession>
<dbReference type="EMBL" id="LAZR01047745">
    <property type="protein sequence ID" value="KKK93504.1"/>
    <property type="molecule type" value="Genomic_DNA"/>
</dbReference>
<feature type="non-terminal residue" evidence="1">
    <location>
        <position position="438"/>
    </location>
</feature>
<protein>
    <submittedName>
        <fullName evidence="1">Uncharacterized protein</fullName>
    </submittedName>
</protein>
<comment type="caution">
    <text evidence="1">The sequence shown here is derived from an EMBL/GenBank/DDBJ whole genome shotgun (WGS) entry which is preliminary data.</text>
</comment>
<feature type="non-terminal residue" evidence="1">
    <location>
        <position position="1"/>
    </location>
</feature>
<proteinExistence type="predicted"/>